<evidence type="ECO:0000313" key="2">
    <source>
        <dbReference type="Proteomes" id="UP000183988"/>
    </source>
</evidence>
<evidence type="ECO:0008006" key="3">
    <source>
        <dbReference type="Google" id="ProtNLM"/>
    </source>
</evidence>
<dbReference type="STRING" id="930117.SAMN05216225_100663"/>
<dbReference type="InterPro" id="IPR021243">
    <property type="entry name" value="DUF2804"/>
</dbReference>
<dbReference type="AlphaFoldDB" id="A0A1M5EVX9"/>
<dbReference type="Pfam" id="PF10974">
    <property type="entry name" value="DUF2804"/>
    <property type="match status" value="1"/>
</dbReference>
<dbReference type="PANTHER" id="PTHR35868:SF3">
    <property type="entry name" value="DUF2804 DOMAIN-CONTAINING PROTEIN"/>
    <property type="match status" value="1"/>
</dbReference>
<evidence type="ECO:0000313" key="1">
    <source>
        <dbReference type="EMBL" id="SHF83368.1"/>
    </source>
</evidence>
<dbReference type="EMBL" id="FQVW01000006">
    <property type="protein sequence ID" value="SHF83368.1"/>
    <property type="molecule type" value="Genomic_DNA"/>
</dbReference>
<reference evidence="1 2" key="1">
    <citation type="submission" date="2016-11" db="EMBL/GenBank/DDBJ databases">
        <authorList>
            <person name="Jaros S."/>
            <person name="Januszkiewicz K."/>
            <person name="Wedrychowicz H."/>
        </authorList>
    </citation>
    <scope>NUCLEOTIDE SEQUENCE [LARGE SCALE GENOMIC DNA]</scope>
    <source>
        <strain evidence="1 2">IBRC-M 10683</strain>
    </source>
</reference>
<dbReference type="PANTHER" id="PTHR35868">
    <property type="entry name" value="DUF2804 DOMAIN-CONTAINING PROTEIN-RELATED"/>
    <property type="match status" value="1"/>
</dbReference>
<sequence>MIYLYPFREVFIIAKYHENEIIKPIKLCTTDGKFNKESIGWARRPIITSNLSGNFLRKKKWNYWCVFGKDALFSATITHMDYAAVCFIYYLEYSTKKYIEETVLVPFHQKLTMPEEVLDSVEFIHNKMGIFFVNNGNNTLLKVSSKDFGGKTLEVNLTINHPNNADSLNVVVPWSDEQFQFTAKHHCLPATGKVKVGDQSFSFDEKSAFAVLDYGRGVWPRKSTWNWGMASGKQHEDVIGLNFGGQWTDNTGSNENAFFVNGSITKINEDVEFIYDRNDFMKPWKIESTETDDVRLTFHPFFERKAASNAVVVKSDVHQMVGHYEGYVRMQNGEKVEINQLLGCIEEHIAVW</sequence>
<keyword evidence="2" id="KW-1185">Reference proteome</keyword>
<organism evidence="1 2">
    <name type="scientific">Ornithinibacillus halophilus</name>
    <dbReference type="NCBI Taxonomy" id="930117"/>
    <lineage>
        <taxon>Bacteria</taxon>
        <taxon>Bacillati</taxon>
        <taxon>Bacillota</taxon>
        <taxon>Bacilli</taxon>
        <taxon>Bacillales</taxon>
        <taxon>Bacillaceae</taxon>
        <taxon>Ornithinibacillus</taxon>
    </lineage>
</organism>
<name>A0A1M5EVX9_9BACI</name>
<proteinExistence type="predicted"/>
<gene>
    <name evidence="1" type="ORF">SAMN05216225_100663</name>
</gene>
<accession>A0A1M5EVX9</accession>
<dbReference type="RefSeq" id="WP_234982573.1">
    <property type="nucleotide sequence ID" value="NZ_FQVW01000006.1"/>
</dbReference>
<dbReference type="Proteomes" id="UP000183988">
    <property type="component" value="Unassembled WGS sequence"/>
</dbReference>
<protein>
    <recommendedName>
        <fullName evidence="3">DUF2804 domain-containing protein</fullName>
    </recommendedName>
</protein>